<reference evidence="1 2" key="1">
    <citation type="journal article" date="2021" name="Microorganisms">
        <title>Acidisoma silvae sp. nov. and Acidisomacellulosilytica sp. nov., Two Acidophilic Bacteria Isolated from Decaying Wood, Hydrolyzing Cellulose and Producing Poly-3-hydroxybutyrate.</title>
        <authorList>
            <person name="Mieszkin S."/>
            <person name="Pouder E."/>
            <person name="Uroz S."/>
            <person name="Simon-Colin C."/>
            <person name="Alain K."/>
        </authorList>
    </citation>
    <scope>NUCLEOTIDE SEQUENCE [LARGE SCALE GENOMIC DNA]</scope>
    <source>
        <strain evidence="1 2">HW T5.17</strain>
    </source>
</reference>
<dbReference type="AlphaFoldDB" id="A0A963Z6T9"/>
<evidence type="ECO:0000313" key="1">
    <source>
        <dbReference type="EMBL" id="MCB8883882.1"/>
    </source>
</evidence>
<organism evidence="1 2">
    <name type="scientific">Acidisoma cellulosilyticum</name>
    <dbReference type="NCBI Taxonomy" id="2802395"/>
    <lineage>
        <taxon>Bacteria</taxon>
        <taxon>Pseudomonadati</taxon>
        <taxon>Pseudomonadota</taxon>
        <taxon>Alphaproteobacteria</taxon>
        <taxon>Acetobacterales</taxon>
        <taxon>Acidocellaceae</taxon>
        <taxon>Acidisoma</taxon>
    </lineage>
</organism>
<dbReference type="Pfam" id="PF13469">
    <property type="entry name" value="Sulfotransfer_3"/>
    <property type="match status" value="1"/>
</dbReference>
<dbReference type="SUPFAM" id="SSF52540">
    <property type="entry name" value="P-loop containing nucleoside triphosphate hydrolases"/>
    <property type="match status" value="1"/>
</dbReference>
<evidence type="ECO:0000313" key="2">
    <source>
        <dbReference type="Proteomes" id="UP000721844"/>
    </source>
</evidence>
<dbReference type="Gene3D" id="3.40.50.300">
    <property type="entry name" value="P-loop containing nucleotide triphosphate hydrolases"/>
    <property type="match status" value="1"/>
</dbReference>
<comment type="caution">
    <text evidence="1">The sequence shown here is derived from an EMBL/GenBank/DDBJ whole genome shotgun (WGS) entry which is preliminary data.</text>
</comment>
<accession>A0A963Z6T9</accession>
<keyword evidence="2" id="KW-1185">Reference proteome</keyword>
<protein>
    <submittedName>
        <fullName evidence="1">Sulfotransferase</fullName>
    </submittedName>
</protein>
<gene>
    <name evidence="1" type="ORF">ACELLULO517_26785</name>
</gene>
<dbReference type="EMBL" id="JAESVA010000017">
    <property type="protein sequence ID" value="MCB8883882.1"/>
    <property type="molecule type" value="Genomic_DNA"/>
</dbReference>
<dbReference type="Proteomes" id="UP000721844">
    <property type="component" value="Unassembled WGS sequence"/>
</dbReference>
<name>A0A963Z6T9_9PROT</name>
<dbReference type="InterPro" id="IPR027417">
    <property type="entry name" value="P-loop_NTPase"/>
</dbReference>
<sequence>MNFISGLPRSGSTLLAGILRQNPRYHAGMTSPVGSIYMAMETAMSRRNETAVFITEPQRRDMLRGLFSSYYAQLHPQKLVFDTNRAWCTKLPALVQLFPEARFICCVRDIAWIMDSVERLIRRNAFELSGMFGFEAAGTVYTRVNRLAASDGLVGFALDALREAYYSELASKLILVEYSALTQAPADTMRLLYDMLGEAPFEHDFESVEYEAEDFDAALGARGLHTVRRRVEWVDRQTVLPPGLFERFENDMFWRWPDANLRGVSMIQLTR</sequence>
<proteinExistence type="predicted"/>